<evidence type="ECO:0000256" key="1">
    <source>
        <dbReference type="ARBA" id="ARBA00011738"/>
    </source>
</evidence>
<keyword evidence="4" id="KW-1185">Reference proteome</keyword>
<dbReference type="RefSeq" id="WP_126616644.1">
    <property type="nucleotide sequence ID" value="NZ_JBHUCY010000038.1"/>
</dbReference>
<evidence type="ECO:0000313" key="4">
    <source>
        <dbReference type="Proteomes" id="UP000277007"/>
    </source>
</evidence>
<sequence length="101" mass="10955">MAKINHIVLFGWTESATDEQRAACVQALHALPGLIPGLLSCTGGPQISPEPHGQGFDYGVVMTFADLAARDLYLTHPVHLRVIRDHIAPILARVQVLDHAL</sequence>
<evidence type="ECO:0000259" key="2">
    <source>
        <dbReference type="PROSITE" id="PS51502"/>
    </source>
</evidence>
<dbReference type="InterPro" id="IPR011008">
    <property type="entry name" value="Dimeric_a/b-barrel"/>
</dbReference>
<accession>A0A3S0HZS0</accession>
<dbReference type="PANTHER" id="PTHR33178:SF10">
    <property type="entry name" value="STRESS-RESPONSE A_B BARREL DOMAIN-CONTAINING PROTEIN"/>
    <property type="match status" value="1"/>
</dbReference>
<dbReference type="InterPro" id="IPR044662">
    <property type="entry name" value="HS1/DABB1-like"/>
</dbReference>
<comment type="subunit">
    <text evidence="1">Homodimer.</text>
</comment>
<gene>
    <name evidence="3" type="ORF">EJ903_14485</name>
</gene>
<organism evidence="3 4">
    <name type="scientific">Azospirillum griseum</name>
    <dbReference type="NCBI Taxonomy" id="2496639"/>
    <lineage>
        <taxon>Bacteria</taxon>
        <taxon>Pseudomonadati</taxon>
        <taxon>Pseudomonadota</taxon>
        <taxon>Alphaproteobacteria</taxon>
        <taxon>Rhodospirillales</taxon>
        <taxon>Azospirillaceae</taxon>
        <taxon>Azospirillum</taxon>
    </lineage>
</organism>
<reference evidence="3 4" key="1">
    <citation type="submission" date="2018-12" db="EMBL/GenBank/DDBJ databases">
        <authorList>
            <person name="Yang Y."/>
        </authorList>
    </citation>
    <scope>NUCLEOTIDE SEQUENCE [LARGE SCALE GENOMIC DNA]</scope>
    <source>
        <strain evidence="3 4">L-25-5w-1</strain>
    </source>
</reference>
<dbReference type="PROSITE" id="PS51502">
    <property type="entry name" value="S_R_A_B_BARREL"/>
    <property type="match status" value="1"/>
</dbReference>
<evidence type="ECO:0000313" key="3">
    <source>
        <dbReference type="EMBL" id="RTR18843.1"/>
    </source>
</evidence>
<protein>
    <submittedName>
        <fullName evidence="3">Dabb family protein</fullName>
    </submittedName>
</protein>
<dbReference type="EMBL" id="RXMA01000013">
    <property type="protein sequence ID" value="RTR18843.1"/>
    <property type="molecule type" value="Genomic_DNA"/>
</dbReference>
<dbReference type="PANTHER" id="PTHR33178">
    <property type="match status" value="1"/>
</dbReference>
<dbReference type="InterPro" id="IPR013097">
    <property type="entry name" value="Dabb"/>
</dbReference>
<name>A0A3S0HZS0_9PROT</name>
<dbReference type="Gene3D" id="3.30.70.100">
    <property type="match status" value="1"/>
</dbReference>
<proteinExistence type="predicted"/>
<dbReference type="OrthoDB" id="9816070at2"/>
<dbReference type="AlphaFoldDB" id="A0A3S0HZS0"/>
<dbReference type="SMART" id="SM00886">
    <property type="entry name" value="Dabb"/>
    <property type="match status" value="1"/>
</dbReference>
<dbReference type="SUPFAM" id="SSF54909">
    <property type="entry name" value="Dimeric alpha+beta barrel"/>
    <property type="match status" value="1"/>
</dbReference>
<dbReference type="Pfam" id="PF07876">
    <property type="entry name" value="Dabb"/>
    <property type="match status" value="1"/>
</dbReference>
<dbReference type="Proteomes" id="UP000277007">
    <property type="component" value="Unassembled WGS sequence"/>
</dbReference>
<feature type="domain" description="Stress-response A/B barrel" evidence="2">
    <location>
        <begin position="4"/>
        <end position="99"/>
    </location>
</feature>
<comment type="caution">
    <text evidence="3">The sequence shown here is derived from an EMBL/GenBank/DDBJ whole genome shotgun (WGS) entry which is preliminary data.</text>
</comment>